<comment type="similarity">
    <text evidence="2 11 12">Belongs to the glutamine synthetase family.</text>
</comment>
<dbReference type="InterPro" id="IPR008146">
    <property type="entry name" value="Gln_synth_cat_dom"/>
</dbReference>
<name>A0A150J382_9EURY</name>
<feature type="binding site" evidence="8">
    <location>
        <position position="329"/>
    </location>
    <ligand>
        <name>L-glutamate</name>
        <dbReference type="ChEBI" id="CHEBI:29985"/>
    </ligand>
</feature>
<gene>
    <name evidence="15" type="primary">glnA</name>
    <name evidence="15" type="ORF">AMQ74_01091</name>
</gene>
<feature type="binding site" evidence="10">
    <location>
        <position position="127"/>
    </location>
    <ligand>
        <name>Mg(2+)</name>
        <dbReference type="ChEBI" id="CHEBI:18420"/>
        <label>1</label>
    </ligand>
</feature>
<dbReference type="InterPro" id="IPR014746">
    <property type="entry name" value="Gln_synth/guanido_kin_cat_dom"/>
</dbReference>
<feature type="binding site" evidence="10">
    <location>
        <position position="186"/>
    </location>
    <ligand>
        <name>Mg(2+)</name>
        <dbReference type="ChEBI" id="CHEBI:18420"/>
        <label>1</label>
    </ligand>
</feature>
<evidence type="ECO:0000256" key="4">
    <source>
        <dbReference type="ARBA" id="ARBA00022598"/>
    </source>
</evidence>
<feature type="domain" description="GS catalytic" evidence="14">
    <location>
        <begin position="102"/>
        <end position="437"/>
    </location>
</feature>
<evidence type="ECO:0000259" key="13">
    <source>
        <dbReference type="PROSITE" id="PS51986"/>
    </source>
</evidence>
<feature type="domain" description="GS beta-grasp" evidence="13">
    <location>
        <begin position="13"/>
        <end position="94"/>
    </location>
</feature>
<dbReference type="GO" id="GO:0016020">
    <property type="term" value="C:membrane"/>
    <property type="evidence" value="ECO:0007669"/>
    <property type="project" value="TreeGrafter"/>
</dbReference>
<dbReference type="PROSITE" id="PS51987">
    <property type="entry name" value="GS_CATALYTIC"/>
    <property type="match status" value="1"/>
</dbReference>
<feature type="binding site" evidence="10">
    <location>
        <position position="179"/>
    </location>
    <ligand>
        <name>Mg(2+)</name>
        <dbReference type="ChEBI" id="CHEBI:18420"/>
        <label>1</label>
    </ligand>
</feature>
<dbReference type="GO" id="GO:0006542">
    <property type="term" value="P:glutamine biosynthetic process"/>
    <property type="evidence" value="ECO:0007669"/>
    <property type="project" value="InterPro"/>
</dbReference>
<feature type="binding site" evidence="10">
    <location>
        <position position="237"/>
    </location>
    <ligand>
        <name>Mg(2+)</name>
        <dbReference type="ChEBI" id="CHEBI:18420"/>
        <label>1</label>
    </ligand>
</feature>
<keyword evidence="4 15" id="KW-0436">Ligase</keyword>
<organism evidence="15 16">
    <name type="scientific">Candidatus Methanofastidiosum methylothiophilum</name>
    <dbReference type="NCBI Taxonomy" id="1705564"/>
    <lineage>
        <taxon>Archaea</taxon>
        <taxon>Methanobacteriati</taxon>
        <taxon>Methanobacteriota</taxon>
        <taxon>Stenosarchaea group</taxon>
        <taxon>Candidatus Methanofastidiosia</taxon>
        <taxon>Candidatus Methanofastidiosales</taxon>
        <taxon>Candidatus Methanofastidiosaceae</taxon>
        <taxon>Candidatus Methanofastidiosum</taxon>
    </lineage>
</organism>
<evidence type="ECO:0000313" key="15">
    <source>
        <dbReference type="EMBL" id="KYC51575.1"/>
    </source>
</evidence>
<feature type="binding site" evidence="9">
    <location>
        <position position="322"/>
    </location>
    <ligand>
        <name>ATP</name>
        <dbReference type="ChEBI" id="CHEBI:30616"/>
    </ligand>
</feature>
<dbReference type="PROSITE" id="PS00181">
    <property type="entry name" value="GLNA_ATP"/>
    <property type="match status" value="1"/>
</dbReference>
<dbReference type="InterPro" id="IPR027303">
    <property type="entry name" value="Gln_synth_gly_rich_site"/>
</dbReference>
<evidence type="ECO:0000256" key="8">
    <source>
        <dbReference type="PIRSR" id="PIRSR604809-1"/>
    </source>
</evidence>
<feature type="binding site" evidence="9">
    <location>
        <position position="174"/>
    </location>
    <ligand>
        <name>ATP</name>
        <dbReference type="ChEBI" id="CHEBI:30616"/>
    </ligand>
</feature>
<dbReference type="GO" id="GO:0005524">
    <property type="term" value="F:ATP binding"/>
    <property type="evidence" value="ECO:0007669"/>
    <property type="project" value="UniProtKB-KW"/>
</dbReference>
<accession>A0A150J382</accession>
<dbReference type="InterPro" id="IPR008147">
    <property type="entry name" value="Gln_synt_N"/>
</dbReference>
<dbReference type="SUPFAM" id="SSF55931">
    <property type="entry name" value="Glutamine synthetase/guanido kinase"/>
    <property type="match status" value="1"/>
</dbReference>
<feature type="binding site" evidence="10">
    <location>
        <position position="125"/>
    </location>
    <ligand>
        <name>Mg(2+)</name>
        <dbReference type="ChEBI" id="CHEBI:18420"/>
        <label>1</label>
    </ligand>
</feature>
<evidence type="ECO:0000256" key="3">
    <source>
        <dbReference type="ARBA" id="ARBA00022490"/>
    </source>
</evidence>
<dbReference type="Proteomes" id="UP000075578">
    <property type="component" value="Unassembled WGS sequence"/>
</dbReference>
<evidence type="ECO:0000256" key="2">
    <source>
        <dbReference type="ARBA" id="ARBA00009897"/>
    </source>
</evidence>
<feature type="binding site" evidence="9">
    <location>
        <begin position="239"/>
        <end position="241"/>
    </location>
    <ligand>
        <name>ATP</name>
        <dbReference type="ChEBI" id="CHEBI:30616"/>
    </ligand>
</feature>
<evidence type="ECO:0000256" key="5">
    <source>
        <dbReference type="ARBA" id="ARBA00022741"/>
    </source>
</evidence>
<comment type="subcellular location">
    <subcellularLocation>
        <location evidence="1">Cytoplasm</location>
    </subcellularLocation>
</comment>
<evidence type="ECO:0000256" key="7">
    <source>
        <dbReference type="ARBA" id="ARBA00030668"/>
    </source>
</evidence>
<evidence type="ECO:0000313" key="16">
    <source>
        <dbReference type="Proteomes" id="UP000075578"/>
    </source>
</evidence>
<feature type="binding site" evidence="9">
    <location>
        <position position="307"/>
    </location>
    <ligand>
        <name>ATP</name>
        <dbReference type="ChEBI" id="CHEBI:30616"/>
    </ligand>
</feature>
<evidence type="ECO:0000256" key="12">
    <source>
        <dbReference type="RuleBase" id="RU000384"/>
    </source>
</evidence>
<dbReference type="PROSITE" id="PS51986">
    <property type="entry name" value="GS_BETA_GRASP"/>
    <property type="match status" value="1"/>
</dbReference>
<dbReference type="EMBL" id="LNGD01000063">
    <property type="protein sequence ID" value="KYC51575.1"/>
    <property type="molecule type" value="Genomic_DNA"/>
</dbReference>
<keyword evidence="10" id="KW-0460">Magnesium</keyword>
<feature type="binding site" evidence="9">
    <location>
        <begin position="189"/>
        <end position="191"/>
    </location>
    <ligand>
        <name>ATP</name>
        <dbReference type="ChEBI" id="CHEBI:30616"/>
    </ligand>
</feature>
<keyword evidence="5 9" id="KW-0547">Nucleotide-binding</keyword>
<dbReference type="PANTHER" id="PTHR43407:SF1">
    <property type="entry name" value="LENGSIN"/>
    <property type="match status" value="1"/>
</dbReference>
<dbReference type="GO" id="GO:0046872">
    <property type="term" value="F:metal ion binding"/>
    <property type="evidence" value="ECO:0007669"/>
    <property type="project" value="UniProtKB-KW"/>
</dbReference>
<evidence type="ECO:0000256" key="6">
    <source>
        <dbReference type="ARBA" id="ARBA00022840"/>
    </source>
</evidence>
<dbReference type="InterPro" id="IPR004809">
    <property type="entry name" value="Gln_synth_I"/>
</dbReference>
<feature type="binding site" evidence="10">
    <location>
        <position position="327"/>
    </location>
    <ligand>
        <name>Mg(2+)</name>
        <dbReference type="ChEBI" id="CHEBI:18420"/>
        <label>1</label>
    </ligand>
</feature>
<proteinExistence type="inferred from homology"/>
<feature type="binding site" evidence="8">
    <location>
        <position position="307"/>
    </location>
    <ligand>
        <name>L-glutamate</name>
        <dbReference type="ChEBI" id="CHEBI:29985"/>
    </ligand>
</feature>
<feature type="binding site" evidence="8">
    <location>
        <position position="289"/>
    </location>
    <ligand>
        <name>L-glutamate</name>
        <dbReference type="ChEBI" id="CHEBI:29985"/>
    </ligand>
</feature>
<dbReference type="SUPFAM" id="SSF54368">
    <property type="entry name" value="Glutamine synthetase, N-terminal domain"/>
    <property type="match status" value="1"/>
</dbReference>
<keyword evidence="10" id="KW-0479">Metal-binding</keyword>
<dbReference type="NCBIfam" id="TIGR00653">
    <property type="entry name" value="GlnA"/>
    <property type="match status" value="1"/>
</dbReference>
<dbReference type="GO" id="GO:0004356">
    <property type="term" value="F:glutamine synthetase activity"/>
    <property type="evidence" value="ECO:0007669"/>
    <property type="project" value="InterPro"/>
</dbReference>
<evidence type="ECO:0000256" key="11">
    <source>
        <dbReference type="PROSITE-ProRule" id="PRU01330"/>
    </source>
</evidence>
<keyword evidence="3" id="KW-0963">Cytoplasm</keyword>
<dbReference type="GO" id="GO:0005737">
    <property type="term" value="C:cytoplasm"/>
    <property type="evidence" value="ECO:0007669"/>
    <property type="project" value="UniProtKB-SubCell"/>
</dbReference>
<evidence type="ECO:0000259" key="14">
    <source>
        <dbReference type="PROSITE" id="PS51987"/>
    </source>
</evidence>
<dbReference type="PATRIC" id="fig|1705564.3.peg.1130"/>
<dbReference type="Pfam" id="PF03951">
    <property type="entry name" value="Gln-synt_N"/>
    <property type="match status" value="1"/>
</dbReference>
<sequence length="437" mass="50057">MDKEQVKKIIKEKNIKYIRLQFVDMLGIPKNFSISTDLIDSIFEDGLGFDSSSIKGFSDIFNSDSLLLPDPATFKIIPWLDEARIICDVCYPTTKKPYEGDPRSLLKSEIKKLAEQNMEFYVGPEIEFHLLKEVNGKLVPHDTGGYADFSPLDLGEEVRNKAALYMHMMGVKSEITHHEVGDGQHEIDFRFKESALEAADDVITYKQVVKNIAAKEYGLVATYMPKPFYGQAGNGMHCHQSVFKNGKNIFYDPKTKNLSDQGKWYIGGMLKHAKALTAICSPSVNSYKRLVPGYEAPVYIAWGWANRTTLIRIPGYNPTNEKALRIEFRSPDPTCNPYLAFTAMLKAGLDGIENQIEPPKPIDYDLFELSLDELEERGIETLPINLGEAIKELEKDKVIREALGKHIYEKYIEHKKKVWKEYSMYVTDWEFQKYLRY</sequence>
<dbReference type="Gene3D" id="3.30.590.10">
    <property type="entry name" value="Glutamine synthetase/guanido kinase, catalytic domain"/>
    <property type="match status" value="1"/>
</dbReference>
<dbReference type="PANTHER" id="PTHR43407">
    <property type="entry name" value="GLUTAMINE SYNTHETASE"/>
    <property type="match status" value="1"/>
</dbReference>
<evidence type="ECO:0000256" key="1">
    <source>
        <dbReference type="ARBA" id="ARBA00004496"/>
    </source>
</evidence>
<dbReference type="SMART" id="SM01230">
    <property type="entry name" value="Gln-synt_C"/>
    <property type="match status" value="1"/>
</dbReference>
<dbReference type="Pfam" id="PF00120">
    <property type="entry name" value="Gln-synt_C"/>
    <property type="match status" value="1"/>
</dbReference>
<protein>
    <recommendedName>
        <fullName evidence="7">Glutamate--ammonia ligase</fullName>
    </recommendedName>
</protein>
<evidence type="ECO:0000256" key="9">
    <source>
        <dbReference type="PIRSR" id="PIRSR604809-2"/>
    </source>
</evidence>
<keyword evidence="6 9" id="KW-0067">ATP-binding</keyword>
<feature type="binding site" evidence="8">
    <location>
        <position position="295"/>
    </location>
    <ligand>
        <name>L-glutamate</name>
        <dbReference type="ChEBI" id="CHEBI:29985"/>
    </ligand>
</feature>
<dbReference type="AlphaFoldDB" id="A0A150J382"/>
<dbReference type="InterPro" id="IPR036651">
    <property type="entry name" value="Gln_synt_N_sf"/>
</dbReference>
<comment type="caution">
    <text evidence="15">The sequence shown here is derived from an EMBL/GenBank/DDBJ whole genome shotgun (WGS) entry which is preliminary data.</text>
</comment>
<comment type="cofactor">
    <cofactor evidence="10">
        <name>Mg(2+)</name>
        <dbReference type="ChEBI" id="CHEBI:18420"/>
    </cofactor>
    <text evidence="10">Binds 2 Mg(2+) ions per subunit.</text>
</comment>
<dbReference type="Gene3D" id="3.10.20.70">
    <property type="entry name" value="Glutamine synthetase, N-terminal domain"/>
    <property type="match status" value="1"/>
</dbReference>
<evidence type="ECO:0000256" key="10">
    <source>
        <dbReference type="PIRSR" id="PIRSR604809-3"/>
    </source>
</evidence>
<reference evidence="15 16" key="1">
    <citation type="journal article" date="2016" name="ISME J.">
        <title>Chasing the elusive Euryarchaeota class WSA2: genomes reveal a uniquely fastidious methyl-reducing methanogen.</title>
        <authorList>
            <person name="Nobu M.K."/>
            <person name="Narihiro T."/>
            <person name="Kuroda K."/>
            <person name="Mei R."/>
            <person name="Liu W.T."/>
        </authorList>
    </citation>
    <scope>NUCLEOTIDE SEQUENCE [LARGE SCALE GENOMIC DNA]</scope>
    <source>
        <strain evidence="15">U1lsi0528_Bin089</strain>
    </source>
</reference>